<dbReference type="Proteomes" id="UP001273209">
    <property type="component" value="Unassembled WGS sequence"/>
</dbReference>
<dbReference type="RefSeq" id="XP_062756537.1">
    <property type="nucleotide sequence ID" value="XM_062898933.1"/>
</dbReference>
<feature type="region of interest" description="Disordered" evidence="1">
    <location>
        <begin position="1"/>
        <end position="29"/>
    </location>
</feature>
<evidence type="ECO:0000313" key="3">
    <source>
        <dbReference type="Proteomes" id="UP001273209"/>
    </source>
</evidence>
<reference evidence="2" key="1">
    <citation type="submission" date="2023-11" db="EMBL/GenBank/DDBJ databases">
        <title>The genome sequences of three competitors of mushroom-forming fungi.</title>
        <authorList>
            <person name="Beijen E."/>
            <person name="Ohm R.A."/>
        </authorList>
    </citation>
    <scope>NUCLEOTIDE SEQUENCE</scope>
    <source>
        <strain evidence="2">CBS 100526</strain>
    </source>
</reference>
<sequence>MSLSATTLERPGSSAFGESAISCDHEKRDAEGRGFVMRARVDDEMGRSAERERFPALVASETRARNENKEEEERRNVANSRRLPPEWPTDSGRLRETKANGWSWGSERVVAGEKREHAKRLLARLILCRFPLFLETDRSVYSGRLQGAGRQSGPVGITSFGLYRARVGDVERLLLLLLQVLNYCILHGASARAGWVESSPE</sequence>
<name>A0AAE1IFR3_9HYPO</name>
<evidence type="ECO:0000313" key="2">
    <source>
        <dbReference type="EMBL" id="KAK4075399.1"/>
    </source>
</evidence>
<accession>A0AAE1IFR3</accession>
<gene>
    <name evidence="2" type="ORF">Triagg1_4520</name>
</gene>
<feature type="region of interest" description="Disordered" evidence="1">
    <location>
        <begin position="44"/>
        <end position="94"/>
    </location>
</feature>
<dbReference type="AlphaFoldDB" id="A0AAE1IFR3"/>
<organism evidence="2 3">
    <name type="scientific">Trichoderma aggressivum f. europaeum</name>
    <dbReference type="NCBI Taxonomy" id="173218"/>
    <lineage>
        <taxon>Eukaryota</taxon>
        <taxon>Fungi</taxon>
        <taxon>Dikarya</taxon>
        <taxon>Ascomycota</taxon>
        <taxon>Pezizomycotina</taxon>
        <taxon>Sordariomycetes</taxon>
        <taxon>Hypocreomycetidae</taxon>
        <taxon>Hypocreales</taxon>
        <taxon>Hypocreaceae</taxon>
        <taxon>Trichoderma</taxon>
    </lineage>
</organism>
<dbReference type="EMBL" id="JAWRVG010000014">
    <property type="protein sequence ID" value="KAK4075399.1"/>
    <property type="molecule type" value="Genomic_DNA"/>
</dbReference>
<feature type="compositionally biased region" description="Basic and acidic residues" evidence="1">
    <location>
        <begin position="44"/>
        <end position="54"/>
    </location>
</feature>
<protein>
    <submittedName>
        <fullName evidence="2">Uncharacterized protein</fullName>
    </submittedName>
</protein>
<comment type="caution">
    <text evidence="2">The sequence shown here is derived from an EMBL/GenBank/DDBJ whole genome shotgun (WGS) entry which is preliminary data.</text>
</comment>
<feature type="compositionally biased region" description="Basic and acidic residues" evidence="1">
    <location>
        <begin position="62"/>
        <end position="76"/>
    </location>
</feature>
<keyword evidence="3" id="KW-1185">Reference proteome</keyword>
<proteinExistence type="predicted"/>
<evidence type="ECO:0000256" key="1">
    <source>
        <dbReference type="SAM" id="MobiDB-lite"/>
    </source>
</evidence>
<dbReference type="GeneID" id="87918838"/>